<accession>A0A939DAG2</accession>
<dbReference type="SMART" id="SM00382">
    <property type="entry name" value="AAA"/>
    <property type="match status" value="1"/>
</dbReference>
<proteinExistence type="predicted"/>
<name>A0A939DAG2_CLOAM</name>
<evidence type="ECO:0000259" key="5">
    <source>
        <dbReference type="PROSITE" id="PS50045"/>
    </source>
</evidence>
<keyword evidence="3" id="KW-0805">Transcription regulation</keyword>
<dbReference type="GO" id="GO:0043565">
    <property type="term" value="F:sequence-specific DNA binding"/>
    <property type="evidence" value="ECO:0007669"/>
    <property type="project" value="InterPro"/>
</dbReference>
<dbReference type="FunFam" id="3.40.50.300:FF:000006">
    <property type="entry name" value="DNA-binding transcriptional regulator NtrC"/>
    <property type="match status" value="1"/>
</dbReference>
<sequence>MGFNTIIKPKMEITEELFTKICNNVLGNLYVCDKDGNIIFCNESCAETFQCTMEELYSTNVHDLHKKGFTDRISASAEVLNLQSKVVRFIRTGNGVGMLIHGTPVFNENNELEMSVASTFVESAFFEFVDKIDSEKAHLENAIEFLQSARQEEWFLESRNFKMQEVYALALKAAKSDSTISINGESGVGKEIMAHYIHKNSGRSKAIFVPVNCATIPQELMEAELFGYVEGAFTGATKKGKSGLFEVANDGTIFLDEIGEMPFAMQSKLLRVLESGEIRKVGAQTEKKLNVRVIAATNRNLREMVRRGEFREDLFYRLNVIPITIPPLRERPEDVLPLANYFIDKYNKKYKAKKYLTSLTIDHFIRYFWPGNIRELRNVIEQMTVVSNGNELDIRKNFILSDTMAAADYYKRPADGHGAESLSQSEQNETASFRDDIAEGATLKEAVKAFEREYINKVIAQCGGNISAAAKQLGIHRTNLYKTLNRVNM</sequence>
<dbReference type="PROSITE" id="PS50045">
    <property type="entry name" value="SIGMA54_INTERACT_4"/>
    <property type="match status" value="1"/>
</dbReference>
<dbReference type="PROSITE" id="PS00688">
    <property type="entry name" value="SIGMA54_INTERACT_3"/>
    <property type="match status" value="1"/>
</dbReference>
<dbReference type="InterPro" id="IPR009057">
    <property type="entry name" value="Homeodomain-like_sf"/>
</dbReference>
<dbReference type="InterPro" id="IPR000014">
    <property type="entry name" value="PAS"/>
</dbReference>
<dbReference type="PANTHER" id="PTHR32071:SF121">
    <property type="entry name" value="SIGMA L-DEPENDENT TRANSCRIPTIONAL REGULATOR YQIR-RELATED"/>
    <property type="match status" value="1"/>
</dbReference>
<dbReference type="InterPro" id="IPR025944">
    <property type="entry name" value="Sigma_54_int_dom_CS"/>
</dbReference>
<dbReference type="SUPFAM" id="SSF55785">
    <property type="entry name" value="PYP-like sensor domain (PAS domain)"/>
    <property type="match status" value="1"/>
</dbReference>
<evidence type="ECO:0000256" key="3">
    <source>
        <dbReference type="ARBA" id="ARBA00023015"/>
    </source>
</evidence>
<evidence type="ECO:0000313" key="7">
    <source>
        <dbReference type="Proteomes" id="UP000664545"/>
    </source>
</evidence>
<gene>
    <name evidence="6" type="ORF">JYB65_12085</name>
</gene>
<dbReference type="InterPro" id="IPR002197">
    <property type="entry name" value="HTH_Fis"/>
</dbReference>
<dbReference type="PANTHER" id="PTHR32071">
    <property type="entry name" value="TRANSCRIPTIONAL REGULATORY PROTEIN"/>
    <property type="match status" value="1"/>
</dbReference>
<evidence type="ECO:0000256" key="4">
    <source>
        <dbReference type="ARBA" id="ARBA00023163"/>
    </source>
</evidence>
<dbReference type="AlphaFoldDB" id="A0A939DAG2"/>
<dbReference type="InterPro" id="IPR027417">
    <property type="entry name" value="P-loop_NTPase"/>
</dbReference>
<dbReference type="InterPro" id="IPR002078">
    <property type="entry name" value="Sigma_54_int"/>
</dbReference>
<dbReference type="Pfam" id="PF00158">
    <property type="entry name" value="Sigma54_activat"/>
    <property type="match status" value="1"/>
</dbReference>
<dbReference type="SUPFAM" id="SSF52540">
    <property type="entry name" value="P-loop containing nucleoside triphosphate hydrolases"/>
    <property type="match status" value="1"/>
</dbReference>
<dbReference type="Pfam" id="PF02954">
    <property type="entry name" value="HTH_8"/>
    <property type="match status" value="1"/>
</dbReference>
<dbReference type="Pfam" id="PF25601">
    <property type="entry name" value="AAA_lid_14"/>
    <property type="match status" value="1"/>
</dbReference>
<dbReference type="Pfam" id="PF13426">
    <property type="entry name" value="PAS_9"/>
    <property type="match status" value="1"/>
</dbReference>
<evidence type="ECO:0000256" key="1">
    <source>
        <dbReference type="ARBA" id="ARBA00022741"/>
    </source>
</evidence>
<protein>
    <submittedName>
        <fullName evidence="6">Sigma 54-interacting transcriptional regulator</fullName>
    </submittedName>
</protein>
<dbReference type="RefSeq" id="WP_206582947.1">
    <property type="nucleotide sequence ID" value="NZ_JAFJZZ010000006.1"/>
</dbReference>
<keyword evidence="1" id="KW-0547">Nucleotide-binding</keyword>
<keyword evidence="4" id="KW-0804">Transcription</keyword>
<dbReference type="InterPro" id="IPR035965">
    <property type="entry name" value="PAS-like_dom_sf"/>
</dbReference>
<dbReference type="Gene3D" id="1.10.10.60">
    <property type="entry name" value="Homeodomain-like"/>
    <property type="match status" value="1"/>
</dbReference>
<dbReference type="Proteomes" id="UP000664545">
    <property type="component" value="Unassembled WGS sequence"/>
</dbReference>
<dbReference type="PRINTS" id="PR01590">
    <property type="entry name" value="HTHFIS"/>
</dbReference>
<evidence type="ECO:0000313" key="6">
    <source>
        <dbReference type="EMBL" id="MBN7774105.1"/>
    </source>
</evidence>
<dbReference type="Gene3D" id="3.30.450.20">
    <property type="entry name" value="PAS domain"/>
    <property type="match status" value="1"/>
</dbReference>
<keyword evidence="7" id="KW-1185">Reference proteome</keyword>
<dbReference type="InterPro" id="IPR003593">
    <property type="entry name" value="AAA+_ATPase"/>
</dbReference>
<feature type="domain" description="Sigma-54 factor interaction" evidence="5">
    <location>
        <begin position="156"/>
        <end position="385"/>
    </location>
</feature>
<dbReference type="GO" id="GO:0006355">
    <property type="term" value="P:regulation of DNA-templated transcription"/>
    <property type="evidence" value="ECO:0007669"/>
    <property type="project" value="InterPro"/>
</dbReference>
<comment type="caution">
    <text evidence="6">The sequence shown here is derived from an EMBL/GenBank/DDBJ whole genome shotgun (WGS) entry which is preliminary data.</text>
</comment>
<dbReference type="GO" id="GO:0005524">
    <property type="term" value="F:ATP binding"/>
    <property type="evidence" value="ECO:0007669"/>
    <property type="project" value="UniProtKB-KW"/>
</dbReference>
<evidence type="ECO:0000256" key="2">
    <source>
        <dbReference type="ARBA" id="ARBA00022840"/>
    </source>
</evidence>
<dbReference type="SUPFAM" id="SSF46689">
    <property type="entry name" value="Homeodomain-like"/>
    <property type="match status" value="1"/>
</dbReference>
<dbReference type="CDD" id="cd00009">
    <property type="entry name" value="AAA"/>
    <property type="match status" value="1"/>
</dbReference>
<dbReference type="CDD" id="cd00130">
    <property type="entry name" value="PAS"/>
    <property type="match status" value="1"/>
</dbReference>
<dbReference type="EMBL" id="JAFJZZ010000006">
    <property type="protein sequence ID" value="MBN7774105.1"/>
    <property type="molecule type" value="Genomic_DNA"/>
</dbReference>
<dbReference type="InterPro" id="IPR058031">
    <property type="entry name" value="AAA_lid_NorR"/>
</dbReference>
<dbReference type="Gene3D" id="3.40.50.300">
    <property type="entry name" value="P-loop containing nucleotide triphosphate hydrolases"/>
    <property type="match status" value="1"/>
</dbReference>
<keyword evidence="2" id="KW-0067">ATP-binding</keyword>
<organism evidence="6 7">
    <name type="scientific">Clostridium aminobutyricum</name>
    <dbReference type="NCBI Taxonomy" id="33953"/>
    <lineage>
        <taxon>Bacteria</taxon>
        <taxon>Bacillati</taxon>
        <taxon>Bacillota</taxon>
        <taxon>Clostridia</taxon>
        <taxon>Eubacteriales</taxon>
        <taxon>Clostridiaceae</taxon>
        <taxon>Clostridium</taxon>
    </lineage>
</organism>
<dbReference type="Gene3D" id="1.10.8.60">
    <property type="match status" value="1"/>
</dbReference>
<reference evidence="6" key="1">
    <citation type="submission" date="2021-02" db="EMBL/GenBank/DDBJ databases">
        <title>Abyssanaerobacter marinus gen.nov., sp., nov, anaerobic bacterium isolated from the Onnuri vent field of Indian Ocean and suggestion of Mogibacteriaceae fam. nov., and proposal of reclassification of ambiguous this family's genus member.</title>
        <authorList>
            <person name="Kim Y.J."/>
            <person name="Yang J.-A."/>
        </authorList>
    </citation>
    <scope>NUCLEOTIDE SEQUENCE</scope>
    <source>
        <strain evidence="6">DSM 2634</strain>
    </source>
</reference>